<dbReference type="EMBL" id="JAPFFF010000015">
    <property type="protein sequence ID" value="KAK8866830.1"/>
    <property type="molecule type" value="Genomic_DNA"/>
</dbReference>
<feature type="repeat" description="CHCR" evidence="2">
    <location>
        <begin position="1119"/>
        <end position="1261"/>
    </location>
</feature>
<keyword evidence="1" id="KW-0968">Cytoplasmic vesicle</keyword>
<feature type="repeat" description="CHCR" evidence="2">
    <location>
        <begin position="1266"/>
        <end position="1412"/>
    </location>
</feature>
<dbReference type="Gene3D" id="2.130.10.110">
    <property type="entry name" value="Clathrin heavy-chain terminal domain"/>
    <property type="match status" value="1"/>
</dbReference>
<comment type="caution">
    <text evidence="4">The sequence shown here is derived from an EMBL/GenBank/DDBJ whole genome shotgun (WGS) entry which is preliminary data.</text>
</comment>
<organism evidence="4 5">
    <name type="scientific">Tritrichomonas musculus</name>
    <dbReference type="NCBI Taxonomy" id="1915356"/>
    <lineage>
        <taxon>Eukaryota</taxon>
        <taxon>Metamonada</taxon>
        <taxon>Parabasalia</taxon>
        <taxon>Tritrichomonadida</taxon>
        <taxon>Tritrichomonadidae</taxon>
        <taxon>Tritrichomonas</taxon>
    </lineage>
</organism>
<dbReference type="PIRSF" id="PIRSF002290">
    <property type="entry name" value="Clathrin_H_chain"/>
    <property type="match status" value="1"/>
</dbReference>
<keyword evidence="1" id="KW-0168">Coated pit</keyword>
<feature type="region of interest" description="Disordered" evidence="3">
    <location>
        <begin position="1667"/>
        <end position="1706"/>
    </location>
</feature>
<comment type="subcellular location">
    <subcellularLocation>
        <location evidence="1">Cytoplasmic vesicle membrane</location>
        <topology evidence="1">Peripheral membrane protein</topology>
        <orientation evidence="1">Cytoplasmic side</orientation>
    </subcellularLocation>
    <subcellularLocation>
        <location evidence="1">Membrane</location>
        <location evidence="1">Coated pit</location>
        <topology evidence="1">Peripheral membrane protein</topology>
        <orientation evidence="1">Cytoplasmic side</orientation>
    </subcellularLocation>
</comment>
<accession>A0ABR2IPI0</accession>
<dbReference type="InterPro" id="IPR055358">
    <property type="entry name" value="CHCR"/>
</dbReference>
<comment type="function">
    <text evidence="1">Clathrin is the major protein of the polyhedral coat of coated pits and vesicles.</text>
</comment>
<dbReference type="InterPro" id="IPR011990">
    <property type="entry name" value="TPR-like_helical_dom_sf"/>
</dbReference>
<dbReference type="InterPro" id="IPR016024">
    <property type="entry name" value="ARM-type_fold"/>
</dbReference>
<keyword evidence="1" id="KW-0472">Membrane</keyword>
<dbReference type="PANTHER" id="PTHR10292">
    <property type="entry name" value="CLATHRIN HEAVY CHAIN RELATED"/>
    <property type="match status" value="1"/>
</dbReference>
<feature type="repeat" description="CHCR" evidence="2">
    <location>
        <begin position="677"/>
        <end position="819"/>
    </location>
</feature>
<feature type="repeat" description="CHCR" evidence="2">
    <location>
        <begin position="1415"/>
        <end position="1558"/>
    </location>
</feature>
<dbReference type="InterPro" id="IPR016025">
    <property type="entry name" value="Clathrin_H-chain_N"/>
</dbReference>
<dbReference type="Gene3D" id="1.25.40.10">
    <property type="entry name" value="Tetratricopeptide repeat domain"/>
    <property type="match status" value="4"/>
</dbReference>
<feature type="repeat" description="CHCR" evidence="2">
    <location>
        <begin position="824"/>
        <end position="963"/>
    </location>
</feature>
<dbReference type="SUPFAM" id="SSF50989">
    <property type="entry name" value="Clathrin heavy-chain terminal domain"/>
    <property type="match status" value="1"/>
</dbReference>
<proteinExistence type="inferred from homology"/>
<dbReference type="SMART" id="SM00299">
    <property type="entry name" value="CLH"/>
    <property type="match status" value="7"/>
</dbReference>
<dbReference type="Pfam" id="PF13838">
    <property type="entry name" value="Clathrin_H_link"/>
    <property type="match status" value="1"/>
</dbReference>
<evidence type="ECO:0000256" key="2">
    <source>
        <dbReference type="PROSITE-ProRule" id="PRU01006"/>
    </source>
</evidence>
<reference evidence="4 5" key="1">
    <citation type="submission" date="2024-04" db="EMBL/GenBank/DDBJ databases">
        <title>Tritrichomonas musculus Genome.</title>
        <authorList>
            <person name="Alves-Ferreira E."/>
            <person name="Grigg M."/>
            <person name="Lorenzi H."/>
            <person name="Galac M."/>
        </authorList>
    </citation>
    <scope>NUCLEOTIDE SEQUENCE [LARGE SCALE GENOMIC DNA]</scope>
    <source>
        <strain evidence="4 5">EAF2021</strain>
    </source>
</reference>
<evidence type="ECO:0000256" key="1">
    <source>
        <dbReference type="PIRNR" id="PIRNR002290"/>
    </source>
</evidence>
<name>A0ABR2IPI0_9EUKA</name>
<dbReference type="Proteomes" id="UP001470230">
    <property type="component" value="Unassembled WGS sequence"/>
</dbReference>
<feature type="repeat" description="CHCR" evidence="2">
    <location>
        <begin position="970"/>
        <end position="1115"/>
    </location>
</feature>
<dbReference type="Gene3D" id="1.25.40.730">
    <property type="match status" value="1"/>
</dbReference>
<evidence type="ECO:0000256" key="3">
    <source>
        <dbReference type="SAM" id="MobiDB-lite"/>
    </source>
</evidence>
<dbReference type="Pfam" id="PF00637">
    <property type="entry name" value="Clathrin"/>
    <property type="match status" value="7"/>
</dbReference>
<dbReference type="InterPro" id="IPR016341">
    <property type="entry name" value="Clathrin_heavy_chain"/>
</dbReference>
<dbReference type="InterPro" id="IPR000547">
    <property type="entry name" value="Clathrin_H-chain/VPS_repeat"/>
</dbReference>
<sequence length="1706" mass="191790">MAVPLTSQEILTFQQIGVDPQFANISNTALSQDKYLCIREVSDTDSFVVIVDLQNNNNVTKHKMKADTAVMHPSRNIIALRGASIIQVFDLNQKQRLNSFQLPEGQVVNYWKWIDEQTLAFVAGGSVFHWSIAGQSNPMPVFQLQPQLASGSIMNYSVSHDQQWLAVSGLVREGDQPVGKVQLFSRERNVSQVIDAYAASFANVGPLPLLVFASKANGSMRLNIFPLGSTPAAQQFGKKYADLPMAPDAQDDLPLQLIISPHYSSAFLFTKLGYLYCVEIETPFVYISARVSQVPFTHASLARDGSVIALSRDGRMSKYGLNQANIVDFIATKRGNPQAAAKVAAAAGLQISGDFMNQQFDQLLQMGNYAEAARVAANSPGGALRNQATIEKLRRIPNSTGGAPPLLQYFMVILENTKLNEIESIELCKIVLQQNKTSLIEKWIKEDKLTPTEELGDLCKQDPRIALAIYLRANVSSKIVASFAELGMFDKLQAYCQKFAYQPNWMQVATIVARQNPDKIGPVLTHIANNGNPLVDPKALVQMLLQFQLIKAATSFLIDVLPQDREEDSELQTLLFEIALNNAPKLAEELFSRNCFSFYDRQRVAALCERAGNFQRALEHYTDLPSIKRCIVNTQSISQDFLIKYFDQMSPEWSIECLRELLTSNPRGNVQLVVTIAGAYWQKLGIDNLINLFNETNSSDGIYYFLAQVVNTCDDPDIHFRYIEAAAKLGNFQEVETMCSESQHLQPERVRDYLIQQDLPDKIPLIVLCNRFGFVEDLTKFLYKKNYTRELETYVQKFNPAMAGRVIGALIDIEAPQDYITKLLNSVQHTAPIDDLIVQTMKRERIKLLEPILYARAQSGATDSATNNGLVLLAVLSNRNGEKALRENQYYDPKFVGQILAKRDAHLACIAFAKGNCDDELIELTNQHQLYKEQARYCVARQSPELWARVLSPDNEHMKLVVDAVISTALPECDDPDKVSQTVKAFIDAQIPTQLLGLLEKVVMESPQFQNNTSLQNLLIITAIKSDTSRVMTYVTRLNDYTWDKICEHLIQAQLYDEAIAAYKKFGQNVEAVRVMLNYNNNIQAASDWAQHCDEPSVWGEVARAQLAAGQVVDSIESFIKAKDTKEYNQVINVAEEQGEYKALVKFLELARQIQNRDPIIETELCYAYAKTDMLAELEELTSSPNSARVKEVGDRCFNDQLYKACKILYTAIKDFTKLTETLLELKEFQAAIESARKAGTSSAWKAVNKACVLAGEFKVAQSAGLQVVVEADLIGDVISLYENLGYFDQIIELLEAAMSLERAHGGIFTELAVLYAKHQPEKVMEHLKTYYQRCALFKVIKALNEMHLWNELTFAYDKYNEFDNAVLTMMDHPAVAWRHQYFKDTIAQVSNADIIYRSLNFYLQYDPLELNDLLNTVGSKVDPSRVVDIFKRTNNLQLIKSWLANVQTNNVQAVNEALNQLYIEDGDYESLRQSIDRYDLYEAISLARSLENHECLEFRRISSYIYRKQQRWNEAINLSKKDKLYGDCIETASQSRKPDVVEPLLRFFCDEKLFECFAAATYVCYDLVQPDVILELAWRNEAIDFAMPYLIQNMRETNQTISKIREHLDEMGGKVEETKEIAQTATAIAVTASQQGTGYAASPFPDAGFPADPNAAGFGSVPPPPVPPQSANAFMAPPPGQMNFPPQAGSANTFGNFPPPNFPPF</sequence>
<dbReference type="PANTHER" id="PTHR10292:SF1">
    <property type="entry name" value="CLATHRIN HEAVY CHAIN"/>
    <property type="match status" value="1"/>
</dbReference>
<evidence type="ECO:0000313" key="4">
    <source>
        <dbReference type="EMBL" id="KAK8866830.1"/>
    </source>
</evidence>
<dbReference type="PROSITE" id="PS50236">
    <property type="entry name" value="CHCR"/>
    <property type="match status" value="7"/>
</dbReference>
<evidence type="ECO:0000313" key="5">
    <source>
        <dbReference type="Proteomes" id="UP001470230"/>
    </source>
</evidence>
<protein>
    <recommendedName>
        <fullName evidence="1">Clathrin heavy chain</fullName>
    </recommendedName>
</protein>
<dbReference type="SUPFAM" id="SSF48371">
    <property type="entry name" value="ARM repeat"/>
    <property type="match status" value="5"/>
</dbReference>
<keyword evidence="5" id="KW-1185">Reference proteome</keyword>
<feature type="repeat" description="CHCR" evidence="2">
    <location>
        <begin position="528"/>
        <end position="674"/>
    </location>
</feature>
<gene>
    <name evidence="4" type="ORF">M9Y10_009798</name>
</gene>
<comment type="similarity">
    <text evidence="1">Belongs to the clathrin heavy chain family.</text>
</comment>